<dbReference type="InterPro" id="IPR002201">
    <property type="entry name" value="Glyco_trans_9"/>
</dbReference>
<keyword evidence="2" id="KW-0808">Transferase</keyword>
<dbReference type="InterPro" id="IPR051199">
    <property type="entry name" value="LPS_LOS_Heptosyltrfase"/>
</dbReference>
<evidence type="ECO:0000313" key="3">
    <source>
        <dbReference type="EMBL" id="MCK9689635.1"/>
    </source>
</evidence>
<keyword evidence="1" id="KW-0328">Glycosyltransferase</keyword>
<proteinExistence type="predicted"/>
<protein>
    <submittedName>
        <fullName evidence="3">Glycosyltransferase family 9 protein</fullName>
    </submittedName>
</protein>
<dbReference type="PANTHER" id="PTHR30160">
    <property type="entry name" value="TETRAACYLDISACCHARIDE 4'-KINASE-RELATED"/>
    <property type="match status" value="1"/>
</dbReference>
<reference evidence="3" key="1">
    <citation type="submission" date="2021-11" db="EMBL/GenBank/DDBJ databases">
        <title>BS-T2-15 a new species belonging to the Comamonadaceae family isolated from the soil of a French oak forest.</title>
        <authorList>
            <person name="Mieszkin S."/>
            <person name="Alain K."/>
        </authorList>
    </citation>
    <scope>NUCLEOTIDE SEQUENCE</scope>
    <source>
        <strain evidence="3">BS-T2-15</strain>
    </source>
</reference>
<evidence type="ECO:0000256" key="2">
    <source>
        <dbReference type="ARBA" id="ARBA00022679"/>
    </source>
</evidence>
<comment type="caution">
    <text evidence="3">The sequence shown here is derived from an EMBL/GenBank/DDBJ whole genome shotgun (WGS) entry which is preliminary data.</text>
</comment>
<evidence type="ECO:0000313" key="4">
    <source>
        <dbReference type="Proteomes" id="UP001139353"/>
    </source>
</evidence>
<dbReference type="Proteomes" id="UP001139353">
    <property type="component" value="Unassembled WGS sequence"/>
</dbReference>
<dbReference type="AlphaFoldDB" id="A0A9X1YQF9"/>
<sequence>MNILRRRRQPDDGRPPRTAVLMRDVGIGDLVWHAPYFQKIAAQSEGSRVTLFVPPSTHARDLVGHEPWVHDVVDFDRRPRHLERRTGRHSGLRGLLELAQQFADRAHERVVIFTPRPLPASFASWWAGVPHRIGFGAPTQRWLLSRASRFDRYDGPGVAAYWHATALCNTHGWCDGPLVPRLNVRHDALDRMRAALATVAGPRCALAIGSSESFKQWGTARFAALAELLAGRGHGVLLVGGPAERAMADEILGALPPPLRSRVLPMTDRSVADTVAAMTLVDICIGNDTGAANIAAAVGTPTWVILGPRPLLQHNPAKLRMIRAPSLEDIEPRQVLSQVFHESDADRHPHRPQA</sequence>
<dbReference type="GO" id="GO:0009244">
    <property type="term" value="P:lipopolysaccharide core region biosynthetic process"/>
    <property type="evidence" value="ECO:0007669"/>
    <property type="project" value="TreeGrafter"/>
</dbReference>
<evidence type="ECO:0000256" key="1">
    <source>
        <dbReference type="ARBA" id="ARBA00022676"/>
    </source>
</evidence>
<dbReference type="PANTHER" id="PTHR30160:SF7">
    <property type="entry name" value="ADP-HEPTOSE--LPS HEPTOSYLTRANSFERASE 2"/>
    <property type="match status" value="1"/>
</dbReference>
<accession>A0A9X1YQF9</accession>
<organism evidence="3 4">
    <name type="scientific">Scleromatobacter humisilvae</name>
    <dbReference type="NCBI Taxonomy" id="2897159"/>
    <lineage>
        <taxon>Bacteria</taxon>
        <taxon>Pseudomonadati</taxon>
        <taxon>Pseudomonadota</taxon>
        <taxon>Betaproteobacteria</taxon>
        <taxon>Burkholderiales</taxon>
        <taxon>Sphaerotilaceae</taxon>
        <taxon>Scleromatobacter</taxon>
    </lineage>
</organism>
<dbReference type="GO" id="GO:0005829">
    <property type="term" value="C:cytosol"/>
    <property type="evidence" value="ECO:0007669"/>
    <property type="project" value="TreeGrafter"/>
</dbReference>
<dbReference type="Pfam" id="PF01075">
    <property type="entry name" value="Glyco_transf_9"/>
    <property type="match status" value="1"/>
</dbReference>
<dbReference type="CDD" id="cd03789">
    <property type="entry name" value="GT9_LPS_heptosyltransferase"/>
    <property type="match status" value="1"/>
</dbReference>
<dbReference type="RefSeq" id="WP_275685688.1">
    <property type="nucleotide sequence ID" value="NZ_JAJLJH010000017.1"/>
</dbReference>
<gene>
    <name evidence="3" type="ORF">LPC04_28280</name>
</gene>
<dbReference type="SUPFAM" id="SSF53756">
    <property type="entry name" value="UDP-Glycosyltransferase/glycogen phosphorylase"/>
    <property type="match status" value="1"/>
</dbReference>
<name>A0A9X1YQF9_9BURK</name>
<dbReference type="EMBL" id="JAJLJH010000017">
    <property type="protein sequence ID" value="MCK9689635.1"/>
    <property type="molecule type" value="Genomic_DNA"/>
</dbReference>
<dbReference type="Gene3D" id="3.40.50.2000">
    <property type="entry name" value="Glycogen Phosphorylase B"/>
    <property type="match status" value="2"/>
</dbReference>
<keyword evidence="4" id="KW-1185">Reference proteome</keyword>
<dbReference type="GO" id="GO:0008713">
    <property type="term" value="F:ADP-heptose-lipopolysaccharide heptosyltransferase activity"/>
    <property type="evidence" value="ECO:0007669"/>
    <property type="project" value="TreeGrafter"/>
</dbReference>